<dbReference type="GO" id="GO:0003735">
    <property type="term" value="F:structural constituent of ribosome"/>
    <property type="evidence" value="ECO:0007669"/>
    <property type="project" value="InterPro"/>
</dbReference>
<dbReference type="GO" id="GO:0015935">
    <property type="term" value="C:small ribosomal subunit"/>
    <property type="evidence" value="ECO:0007669"/>
    <property type="project" value="TreeGrafter"/>
</dbReference>
<feature type="compositionally biased region" description="Basic and acidic residues" evidence="4">
    <location>
        <begin position="125"/>
        <end position="135"/>
    </location>
</feature>
<sequence length="143" mass="15767">MLKIRLQRVGRKNDPSFRLVVTESTNAAKKSGRFAEVLGSYDARHGEPQIKADRVKHWIGMGAQVSDTVHNLLIKKGVIEGKAKNPLPKKTAIKKLAEPVEEKAPEAEAEIPAETTVKAPVETPEEPKAEEKPEEEKTEEPVA</sequence>
<dbReference type="Proteomes" id="UP000230906">
    <property type="component" value="Unassembled WGS sequence"/>
</dbReference>
<dbReference type="GO" id="GO:0006412">
    <property type="term" value="P:translation"/>
    <property type="evidence" value="ECO:0007669"/>
    <property type="project" value="UniProtKB-UniRule"/>
</dbReference>
<dbReference type="SUPFAM" id="SSF54565">
    <property type="entry name" value="Ribosomal protein S16"/>
    <property type="match status" value="1"/>
</dbReference>
<keyword evidence="2 3" id="KW-0687">Ribonucleoprotein</keyword>
<keyword evidence="1 3" id="KW-0689">Ribosomal protein</keyword>
<comment type="similarity">
    <text evidence="3">Belongs to the bacterial ribosomal protein bS16 family.</text>
</comment>
<name>A0A2H0RFP3_9BACT</name>
<reference evidence="5 6" key="1">
    <citation type="submission" date="2017-09" db="EMBL/GenBank/DDBJ databases">
        <title>Depth-based differentiation of microbial function through sediment-hosted aquifers and enrichment of novel symbionts in the deep terrestrial subsurface.</title>
        <authorList>
            <person name="Probst A.J."/>
            <person name="Ladd B."/>
            <person name="Jarett J.K."/>
            <person name="Geller-Mcgrath D.E."/>
            <person name="Sieber C.M."/>
            <person name="Emerson J.B."/>
            <person name="Anantharaman K."/>
            <person name="Thomas B.C."/>
            <person name="Malmstrom R."/>
            <person name="Stieglmeier M."/>
            <person name="Klingl A."/>
            <person name="Woyke T."/>
            <person name="Ryan C.M."/>
            <person name="Banfield J.F."/>
        </authorList>
    </citation>
    <scope>NUCLEOTIDE SEQUENCE [LARGE SCALE GENOMIC DNA]</scope>
    <source>
        <strain evidence="5">CG10_big_fil_rev_8_21_14_0_10_50_13</strain>
    </source>
</reference>
<evidence type="ECO:0000313" key="6">
    <source>
        <dbReference type="Proteomes" id="UP000230906"/>
    </source>
</evidence>
<comment type="caution">
    <text evidence="5">The sequence shown here is derived from an EMBL/GenBank/DDBJ whole genome shotgun (WGS) entry which is preliminary data.</text>
</comment>
<organism evidence="5 6">
    <name type="scientific">Candidatus Vogelbacteria bacterium CG10_big_fil_rev_8_21_14_0_10_50_13</name>
    <dbReference type="NCBI Taxonomy" id="1975044"/>
    <lineage>
        <taxon>Bacteria</taxon>
        <taxon>Candidatus Vogeliibacteriota</taxon>
    </lineage>
</organism>
<dbReference type="Pfam" id="PF00886">
    <property type="entry name" value="Ribosomal_S16"/>
    <property type="match status" value="1"/>
</dbReference>
<dbReference type="InterPro" id="IPR000307">
    <property type="entry name" value="Ribosomal_bS16"/>
</dbReference>
<dbReference type="PANTHER" id="PTHR12919:SF20">
    <property type="entry name" value="SMALL RIBOSOMAL SUBUNIT PROTEIN BS16M"/>
    <property type="match status" value="1"/>
</dbReference>
<feature type="compositionally biased region" description="Low complexity" evidence="4">
    <location>
        <begin position="110"/>
        <end position="122"/>
    </location>
</feature>
<evidence type="ECO:0000256" key="3">
    <source>
        <dbReference type="HAMAP-Rule" id="MF_00385"/>
    </source>
</evidence>
<dbReference type="NCBIfam" id="TIGR00002">
    <property type="entry name" value="S16"/>
    <property type="match status" value="1"/>
</dbReference>
<dbReference type="InterPro" id="IPR023803">
    <property type="entry name" value="Ribosomal_bS16_dom_sf"/>
</dbReference>
<accession>A0A2H0RFP3</accession>
<dbReference type="AlphaFoldDB" id="A0A2H0RFP3"/>
<evidence type="ECO:0000256" key="4">
    <source>
        <dbReference type="SAM" id="MobiDB-lite"/>
    </source>
</evidence>
<protein>
    <recommendedName>
        <fullName evidence="3">Small ribosomal subunit protein bS16</fullName>
    </recommendedName>
</protein>
<proteinExistence type="inferred from homology"/>
<dbReference type="PANTHER" id="PTHR12919">
    <property type="entry name" value="30S RIBOSOMAL PROTEIN S16"/>
    <property type="match status" value="1"/>
</dbReference>
<dbReference type="HAMAP" id="MF_00385">
    <property type="entry name" value="Ribosomal_bS16"/>
    <property type="match status" value="1"/>
</dbReference>
<evidence type="ECO:0000256" key="2">
    <source>
        <dbReference type="ARBA" id="ARBA00023274"/>
    </source>
</evidence>
<dbReference type="EMBL" id="PCYJ01000031">
    <property type="protein sequence ID" value="PIR45323.1"/>
    <property type="molecule type" value="Genomic_DNA"/>
</dbReference>
<evidence type="ECO:0000313" key="5">
    <source>
        <dbReference type="EMBL" id="PIR45323.1"/>
    </source>
</evidence>
<feature type="region of interest" description="Disordered" evidence="4">
    <location>
        <begin position="98"/>
        <end position="143"/>
    </location>
</feature>
<evidence type="ECO:0000256" key="1">
    <source>
        <dbReference type="ARBA" id="ARBA00022980"/>
    </source>
</evidence>
<gene>
    <name evidence="3 5" type="primary">rpsP</name>
    <name evidence="5" type="ORF">COV09_02025</name>
</gene>
<dbReference type="GO" id="GO:0005737">
    <property type="term" value="C:cytoplasm"/>
    <property type="evidence" value="ECO:0007669"/>
    <property type="project" value="UniProtKB-ARBA"/>
</dbReference>
<dbReference type="Gene3D" id="3.30.1320.10">
    <property type="match status" value="1"/>
</dbReference>